<proteinExistence type="predicted"/>
<keyword evidence="3" id="KW-1185">Reference proteome</keyword>
<reference evidence="2 3" key="1">
    <citation type="submission" date="2016-03" db="EMBL/GenBank/DDBJ databases">
        <title>Niastella vici sp. nov., isolated from farmland soil.</title>
        <authorList>
            <person name="Chen L."/>
            <person name="Wang D."/>
            <person name="Yang S."/>
            <person name="Wang G."/>
        </authorList>
    </citation>
    <scope>NUCLEOTIDE SEQUENCE [LARGE SCALE GENOMIC DNA]</scope>
    <source>
        <strain evidence="2 3">DJ57</strain>
    </source>
</reference>
<feature type="region of interest" description="Disordered" evidence="1">
    <location>
        <begin position="1"/>
        <end position="67"/>
    </location>
</feature>
<dbReference type="STRING" id="1703345.A3860_13475"/>
<accession>A0A1V9G7H5</accession>
<dbReference type="Proteomes" id="UP000192796">
    <property type="component" value="Unassembled WGS sequence"/>
</dbReference>
<dbReference type="EMBL" id="LVYD01000002">
    <property type="protein sequence ID" value="OQP66494.1"/>
    <property type="molecule type" value="Genomic_DNA"/>
</dbReference>
<sequence>MEKKKNKPFDQNTQVHSEFETSVGNNFSIVREETEKKSNQLADDEGPLNELPDEDSVKNEGGAVAGG</sequence>
<feature type="compositionally biased region" description="Acidic residues" evidence="1">
    <location>
        <begin position="42"/>
        <end position="54"/>
    </location>
</feature>
<dbReference type="AlphaFoldDB" id="A0A1V9G7H5"/>
<protein>
    <submittedName>
        <fullName evidence="2">Uncharacterized protein</fullName>
    </submittedName>
</protein>
<evidence type="ECO:0000313" key="3">
    <source>
        <dbReference type="Proteomes" id="UP000192796"/>
    </source>
</evidence>
<feature type="compositionally biased region" description="Polar residues" evidence="1">
    <location>
        <begin position="9"/>
        <end position="28"/>
    </location>
</feature>
<evidence type="ECO:0000313" key="2">
    <source>
        <dbReference type="EMBL" id="OQP66494.1"/>
    </source>
</evidence>
<gene>
    <name evidence="2" type="ORF">A3860_13475</name>
</gene>
<organism evidence="2 3">
    <name type="scientific">Niastella vici</name>
    <dbReference type="NCBI Taxonomy" id="1703345"/>
    <lineage>
        <taxon>Bacteria</taxon>
        <taxon>Pseudomonadati</taxon>
        <taxon>Bacteroidota</taxon>
        <taxon>Chitinophagia</taxon>
        <taxon>Chitinophagales</taxon>
        <taxon>Chitinophagaceae</taxon>
        <taxon>Niastella</taxon>
    </lineage>
</organism>
<evidence type="ECO:0000256" key="1">
    <source>
        <dbReference type="SAM" id="MobiDB-lite"/>
    </source>
</evidence>
<comment type="caution">
    <text evidence="2">The sequence shown here is derived from an EMBL/GenBank/DDBJ whole genome shotgun (WGS) entry which is preliminary data.</text>
</comment>
<name>A0A1V9G7H5_9BACT</name>